<dbReference type="Proteomes" id="UP000006056">
    <property type="component" value="Chromosome"/>
</dbReference>
<keyword evidence="4 14" id="KW-0645">Protease</keyword>
<name>I3ZLG4_TERRK</name>
<dbReference type="GO" id="GO:0006508">
    <property type="term" value="P:proteolysis"/>
    <property type="evidence" value="ECO:0007669"/>
    <property type="project" value="UniProtKB-KW"/>
</dbReference>
<evidence type="ECO:0000256" key="6">
    <source>
        <dbReference type="ARBA" id="ARBA00022723"/>
    </source>
</evidence>
<evidence type="ECO:0000256" key="2">
    <source>
        <dbReference type="ARBA" id="ARBA00004141"/>
    </source>
</evidence>
<comment type="cofactor">
    <cofactor evidence="1">
        <name>Zn(2+)</name>
        <dbReference type="ChEBI" id="CHEBI:29105"/>
    </cofactor>
</comment>
<dbReference type="GO" id="GO:0046872">
    <property type="term" value="F:metal ion binding"/>
    <property type="evidence" value="ECO:0007669"/>
    <property type="project" value="UniProtKB-KW"/>
</dbReference>
<dbReference type="HOGENOM" id="CLU_803546_0_0_0"/>
<evidence type="ECO:0000256" key="7">
    <source>
        <dbReference type="ARBA" id="ARBA00022801"/>
    </source>
</evidence>
<keyword evidence="11 12" id="KW-0472">Membrane</keyword>
<dbReference type="STRING" id="926566.Terro_3873"/>
<dbReference type="GO" id="GO:0016020">
    <property type="term" value="C:membrane"/>
    <property type="evidence" value="ECO:0007669"/>
    <property type="project" value="UniProtKB-SubCell"/>
</dbReference>
<comment type="subcellular location">
    <subcellularLocation>
        <location evidence="2">Membrane</location>
        <topology evidence="2">Multi-pass membrane protein</topology>
    </subcellularLocation>
</comment>
<proteinExistence type="inferred from homology"/>
<evidence type="ECO:0000313" key="14">
    <source>
        <dbReference type="EMBL" id="AFL90082.1"/>
    </source>
</evidence>
<feature type="transmembrane region" description="Helical" evidence="12">
    <location>
        <begin position="298"/>
        <end position="324"/>
    </location>
</feature>
<dbReference type="Pfam" id="PF02163">
    <property type="entry name" value="Peptidase_M50"/>
    <property type="match status" value="1"/>
</dbReference>
<sequence>MGHPVPRRVPKRKISVEHILETATNSSSTSPEILPAAETIPPPEQIYSCPSCQHYINDGVLACPDCGTLVYAAHLNRIGAAAAQAESEGKFAEAHQIWNSALAWLPPDAAQAEQIRTHMATLIGRQSAVQDRQAKWKKRLGPLFPIVVAAAKFKSVLFVLFKMKFLLGFLGYFGLYWALFGWKFALGFTISILIHELGHYVAIRRRGLKADLPMFLPGLGAYVRWFHQGMRLDQLAAIALAGPLWGLGAALACLGLFFATHNPLFQALAYTGAWINLLNLIPVLGLDGAQATYALNKLGRGLILASCLVLFALMREGVFLFLAAGMGWRMFTNDAPEENSVGTLAGYLALLIALGAFLYFVPDPGHMAR</sequence>
<dbReference type="KEGG" id="trs:Terro_3873"/>
<evidence type="ECO:0000256" key="10">
    <source>
        <dbReference type="ARBA" id="ARBA00023049"/>
    </source>
</evidence>
<dbReference type="AlphaFoldDB" id="I3ZLG4"/>
<gene>
    <name evidence="14" type="ordered locus">Terro_3873</name>
</gene>
<evidence type="ECO:0000256" key="1">
    <source>
        <dbReference type="ARBA" id="ARBA00001947"/>
    </source>
</evidence>
<evidence type="ECO:0000256" key="8">
    <source>
        <dbReference type="ARBA" id="ARBA00022833"/>
    </source>
</evidence>
<keyword evidence="6" id="KW-0479">Metal-binding</keyword>
<keyword evidence="8" id="KW-0862">Zinc</keyword>
<evidence type="ECO:0000256" key="3">
    <source>
        <dbReference type="ARBA" id="ARBA00007931"/>
    </source>
</evidence>
<dbReference type="CDD" id="cd06160">
    <property type="entry name" value="S2P-M50_like_2"/>
    <property type="match status" value="1"/>
</dbReference>
<keyword evidence="10" id="KW-0482">Metalloprotease</keyword>
<protein>
    <submittedName>
        <fullName evidence="14">Zn-dependent protease</fullName>
    </submittedName>
</protein>
<feature type="transmembrane region" description="Helical" evidence="12">
    <location>
        <begin position="344"/>
        <end position="361"/>
    </location>
</feature>
<feature type="transmembrane region" description="Helical" evidence="12">
    <location>
        <begin position="264"/>
        <end position="286"/>
    </location>
</feature>
<feature type="domain" description="Peptidase M50" evidence="13">
    <location>
        <begin position="184"/>
        <end position="260"/>
    </location>
</feature>
<dbReference type="EMBL" id="CP003379">
    <property type="protein sequence ID" value="AFL90082.1"/>
    <property type="molecule type" value="Genomic_DNA"/>
</dbReference>
<evidence type="ECO:0000256" key="9">
    <source>
        <dbReference type="ARBA" id="ARBA00022989"/>
    </source>
</evidence>
<evidence type="ECO:0000256" key="11">
    <source>
        <dbReference type="ARBA" id="ARBA00023136"/>
    </source>
</evidence>
<keyword evidence="5 12" id="KW-0812">Transmembrane</keyword>
<dbReference type="eggNOG" id="COG1994">
    <property type="taxonomic scope" value="Bacteria"/>
</dbReference>
<organism evidence="14 15">
    <name type="scientific">Terriglobus roseus (strain DSM 18391 / NRRL B-41598 / KBS 63)</name>
    <dbReference type="NCBI Taxonomy" id="926566"/>
    <lineage>
        <taxon>Bacteria</taxon>
        <taxon>Pseudomonadati</taxon>
        <taxon>Acidobacteriota</taxon>
        <taxon>Terriglobia</taxon>
        <taxon>Terriglobales</taxon>
        <taxon>Acidobacteriaceae</taxon>
        <taxon>Terriglobus</taxon>
    </lineage>
</organism>
<comment type="similarity">
    <text evidence="3">Belongs to the peptidase M50B family.</text>
</comment>
<feature type="transmembrane region" description="Helical" evidence="12">
    <location>
        <begin position="140"/>
        <end position="161"/>
    </location>
</feature>
<feature type="transmembrane region" description="Helical" evidence="12">
    <location>
        <begin position="173"/>
        <end position="195"/>
    </location>
</feature>
<evidence type="ECO:0000256" key="4">
    <source>
        <dbReference type="ARBA" id="ARBA00022670"/>
    </source>
</evidence>
<dbReference type="InterPro" id="IPR008915">
    <property type="entry name" value="Peptidase_M50"/>
</dbReference>
<feature type="transmembrane region" description="Helical" evidence="12">
    <location>
        <begin position="235"/>
        <end position="258"/>
    </location>
</feature>
<dbReference type="PANTHER" id="PTHR39188">
    <property type="entry name" value="MEMBRANE-ASSOCIATED ZINC METALLOPROTEASE M50B"/>
    <property type="match status" value="1"/>
</dbReference>
<reference evidence="14 15" key="1">
    <citation type="submission" date="2012-06" db="EMBL/GenBank/DDBJ databases">
        <title>Complete genome of Terriglobus roseus DSM 18391.</title>
        <authorList>
            <consortium name="US DOE Joint Genome Institute (JGI-PGF)"/>
            <person name="Lucas S."/>
            <person name="Copeland A."/>
            <person name="Lapidus A."/>
            <person name="Glavina del Rio T."/>
            <person name="Dalin E."/>
            <person name="Tice H."/>
            <person name="Bruce D."/>
            <person name="Goodwin L."/>
            <person name="Pitluck S."/>
            <person name="Peters L."/>
            <person name="Mikhailova N."/>
            <person name="Munk A.C.C."/>
            <person name="Kyrpides N."/>
            <person name="Mavromatis K."/>
            <person name="Ivanova N."/>
            <person name="Brettin T."/>
            <person name="Detter J.C."/>
            <person name="Han C."/>
            <person name="Larimer F."/>
            <person name="Land M."/>
            <person name="Hauser L."/>
            <person name="Markowitz V."/>
            <person name="Cheng J.-F."/>
            <person name="Hugenholtz P."/>
            <person name="Woyke T."/>
            <person name="Wu D."/>
            <person name="Brambilla E."/>
            <person name="Klenk H.-P."/>
            <person name="Eisen J.A."/>
        </authorList>
    </citation>
    <scope>NUCLEOTIDE SEQUENCE [LARGE SCALE GENOMIC DNA]</scope>
    <source>
        <strain evidence="15">DSM 18391 / NRRL B-41598 / KBS 63</strain>
    </source>
</reference>
<accession>I3ZLG4</accession>
<dbReference type="GO" id="GO:0008237">
    <property type="term" value="F:metallopeptidase activity"/>
    <property type="evidence" value="ECO:0007669"/>
    <property type="project" value="UniProtKB-KW"/>
</dbReference>
<evidence type="ECO:0000256" key="5">
    <source>
        <dbReference type="ARBA" id="ARBA00022692"/>
    </source>
</evidence>
<keyword evidence="15" id="KW-1185">Reference proteome</keyword>
<keyword evidence="9 12" id="KW-1133">Transmembrane helix</keyword>
<evidence type="ECO:0000313" key="15">
    <source>
        <dbReference type="Proteomes" id="UP000006056"/>
    </source>
</evidence>
<keyword evidence="7" id="KW-0378">Hydrolase</keyword>
<evidence type="ECO:0000259" key="13">
    <source>
        <dbReference type="Pfam" id="PF02163"/>
    </source>
</evidence>
<dbReference type="PANTHER" id="PTHR39188:SF3">
    <property type="entry name" value="STAGE IV SPORULATION PROTEIN FB"/>
    <property type="match status" value="1"/>
</dbReference>
<evidence type="ECO:0000256" key="12">
    <source>
        <dbReference type="SAM" id="Phobius"/>
    </source>
</evidence>